<evidence type="ECO:0000256" key="8">
    <source>
        <dbReference type="HAMAP-Rule" id="MF_00606"/>
    </source>
</evidence>
<dbReference type="Proteomes" id="UP000028549">
    <property type="component" value="Unassembled WGS sequence"/>
</dbReference>
<evidence type="ECO:0000256" key="6">
    <source>
        <dbReference type="ARBA" id="ARBA00023204"/>
    </source>
</evidence>
<dbReference type="PANTHER" id="PTHR31290">
    <property type="entry name" value="UV-DAMAGE ENDONUCLEASE"/>
    <property type="match status" value="1"/>
</dbReference>
<evidence type="ECO:0000256" key="7">
    <source>
        <dbReference type="ARBA" id="ARBA00025029"/>
    </source>
</evidence>
<evidence type="ECO:0000256" key="4">
    <source>
        <dbReference type="ARBA" id="ARBA00022769"/>
    </source>
</evidence>
<comment type="function">
    <text evidence="7">Component in a DNA repair pathway. Removal of UV LIGHT damaged nucleotides. Recognizes pyrimidine dimers and cleave a phosphodiester bond immediately 5' to the lesion.</text>
</comment>
<dbReference type="GO" id="GO:0004519">
    <property type="term" value="F:endonuclease activity"/>
    <property type="evidence" value="ECO:0007669"/>
    <property type="project" value="UniProtKB-UniRule"/>
</dbReference>
<proteinExistence type="inferred from homology"/>
<dbReference type="GO" id="GO:0009411">
    <property type="term" value="P:response to UV"/>
    <property type="evidence" value="ECO:0007669"/>
    <property type="project" value="InterPro"/>
</dbReference>
<organism evidence="9 10">
    <name type="scientific">Metabacillus indicus</name>
    <name type="common">Bacillus indicus</name>
    <dbReference type="NCBI Taxonomy" id="246786"/>
    <lineage>
        <taxon>Bacteria</taxon>
        <taxon>Bacillati</taxon>
        <taxon>Bacillota</taxon>
        <taxon>Bacilli</taxon>
        <taxon>Bacillales</taxon>
        <taxon>Bacillaceae</taxon>
        <taxon>Metabacillus</taxon>
    </lineage>
</organism>
<protein>
    <recommendedName>
        <fullName evidence="8">UV DNA damage endonuclease</fullName>
        <shortName evidence="8">UV-endonuclease</shortName>
        <shortName evidence="8">UVED</shortName>
        <ecNumber evidence="8">3.-.-.-</ecNumber>
    </recommendedName>
</protein>
<keyword evidence="10" id="KW-1185">Reference proteome</keyword>
<dbReference type="HAMAP" id="MF_00606">
    <property type="entry name" value="UV_endonuclease"/>
    <property type="match status" value="1"/>
</dbReference>
<dbReference type="GO" id="GO:0006290">
    <property type="term" value="P:pyrimidine dimer repair"/>
    <property type="evidence" value="ECO:0007669"/>
    <property type="project" value="UniProtKB-UniRule"/>
</dbReference>
<dbReference type="RefSeq" id="WP_029566575.1">
    <property type="nucleotide sequence ID" value="NZ_JNVC02000013.1"/>
</dbReference>
<sequence length="318" mass="36599">MEIRFGYVSNALNLWDCSPAKTMTFARYSKLDREEAKQALHTVAKQNLEHTLRILHYSVAHEIPLYRFSSSLIPLATHPEVKWDFLTPFGGLLQEIGSLVRKNSLRVSFHPNQFTLFTSDKPHITENAVADMQYHYDLLKGMGLEDEGFINIHVGGAYGNKETATERFHRNIKQLPAEIKARMTLENDDKTYTTSETLAICEKENIPLMFDYHHYIANKTDEDDLEELLIRFARTWDGTGKKPKIHISSPKSEKELRAHADYVDPDFIMPLLKKLKEMDLDSDFMIEAKQKDRAVLRLVEEISAIRGVKRMSGGSVVW</sequence>
<keyword evidence="5 8" id="KW-0378">Hydrolase</keyword>
<keyword evidence="4 8" id="KW-0228">DNA excision</keyword>
<dbReference type="GO" id="GO:0006289">
    <property type="term" value="P:nucleotide-excision repair"/>
    <property type="evidence" value="ECO:0007669"/>
    <property type="project" value="InterPro"/>
</dbReference>
<dbReference type="EMBL" id="JNVC02000013">
    <property type="protein sequence ID" value="KEZ49029.1"/>
    <property type="molecule type" value="Genomic_DNA"/>
</dbReference>
<comment type="function">
    <text evidence="8">Component in a DNA repair pathway. Removal of UV-light damaged nucleotides. Recognizes pyrimidine dimers and cleave a phosphodiester bond immediately 5' to the lesion.</text>
</comment>
<dbReference type="PANTHER" id="PTHR31290:SF5">
    <property type="entry name" value="UV-DAMAGE ENDONUCLEASE"/>
    <property type="match status" value="1"/>
</dbReference>
<evidence type="ECO:0000256" key="5">
    <source>
        <dbReference type="ARBA" id="ARBA00022801"/>
    </source>
</evidence>
<comment type="caution">
    <text evidence="9">The sequence shown here is derived from an EMBL/GenBank/DDBJ whole genome shotgun (WGS) entry which is preliminary data.</text>
</comment>
<evidence type="ECO:0000256" key="2">
    <source>
        <dbReference type="ARBA" id="ARBA00022759"/>
    </source>
</evidence>
<dbReference type="STRING" id="246786.GS18_0216605"/>
<dbReference type="NCBIfam" id="TIGR00629">
    <property type="entry name" value="uvde"/>
    <property type="match status" value="1"/>
</dbReference>
<dbReference type="Gene3D" id="3.20.20.150">
    <property type="entry name" value="Divalent-metal-dependent TIM barrel enzymes"/>
    <property type="match status" value="1"/>
</dbReference>
<evidence type="ECO:0000313" key="10">
    <source>
        <dbReference type="Proteomes" id="UP000028549"/>
    </source>
</evidence>
<evidence type="ECO:0000256" key="3">
    <source>
        <dbReference type="ARBA" id="ARBA00022763"/>
    </source>
</evidence>
<dbReference type="OrthoDB" id="9782576at2"/>
<evidence type="ECO:0000256" key="1">
    <source>
        <dbReference type="ARBA" id="ARBA00022722"/>
    </source>
</evidence>
<comment type="similarity">
    <text evidence="8">Belongs to the uve1/UvsE family.</text>
</comment>
<name>A0A084GNW7_METID</name>
<reference evidence="9 10" key="1">
    <citation type="journal article" date="2005" name="Int. J. Syst. Evol. Microbiol.">
        <title>Bacillus cibi sp. nov., isolated from jeotgal, a traditional Korean fermented seafood.</title>
        <authorList>
            <person name="Yoon J.H."/>
            <person name="Lee C.H."/>
            <person name="Oh T.K."/>
        </authorList>
    </citation>
    <scope>NUCLEOTIDE SEQUENCE [LARGE SCALE GENOMIC DNA]</scope>
    <source>
        <strain evidence="9 10">DSM 16189</strain>
    </source>
</reference>
<keyword evidence="2 8" id="KW-0255">Endonuclease</keyword>
<keyword evidence="3 8" id="KW-0227">DNA damage</keyword>
<dbReference type="InterPro" id="IPR036237">
    <property type="entry name" value="Xyl_isomerase-like_sf"/>
</dbReference>
<accession>A0A084GNW7</accession>
<dbReference type="InterPro" id="IPR023520">
    <property type="entry name" value="UvdE_bac"/>
</dbReference>
<dbReference type="InterPro" id="IPR004601">
    <property type="entry name" value="UvdE"/>
</dbReference>
<dbReference type="Pfam" id="PF03851">
    <property type="entry name" value="UvdE"/>
    <property type="match status" value="1"/>
</dbReference>
<keyword evidence="1 8" id="KW-0540">Nuclease</keyword>
<dbReference type="AlphaFoldDB" id="A0A084GNW7"/>
<dbReference type="GO" id="GO:0016787">
    <property type="term" value="F:hydrolase activity"/>
    <property type="evidence" value="ECO:0007669"/>
    <property type="project" value="UniProtKB-KW"/>
</dbReference>
<dbReference type="EC" id="3.-.-.-" evidence="8"/>
<evidence type="ECO:0000313" key="9">
    <source>
        <dbReference type="EMBL" id="KEZ49029.1"/>
    </source>
</evidence>
<keyword evidence="6 8" id="KW-0234">DNA repair</keyword>
<gene>
    <name evidence="8 9" type="primary">uvsE</name>
    <name evidence="9" type="ORF">GS18_0216605</name>
</gene>
<dbReference type="SUPFAM" id="SSF51658">
    <property type="entry name" value="Xylose isomerase-like"/>
    <property type="match status" value="1"/>
</dbReference>